<feature type="chain" id="PRO_5019737532" evidence="1">
    <location>
        <begin position="22"/>
        <end position="486"/>
    </location>
</feature>
<dbReference type="PANTHER" id="PTHR40094:SF1">
    <property type="entry name" value="UBIQUITIN DOMAIN-CONTAINING PROTEIN"/>
    <property type="match status" value="1"/>
</dbReference>
<dbReference type="AlphaFoldDB" id="A0A485C0S4"/>
<evidence type="ECO:0000259" key="4">
    <source>
        <dbReference type="Pfam" id="PF21142"/>
    </source>
</evidence>
<dbReference type="Pfam" id="PF01835">
    <property type="entry name" value="MG2"/>
    <property type="match status" value="1"/>
</dbReference>
<dbReference type="InterPro" id="IPR051802">
    <property type="entry name" value="YfhM-like"/>
</dbReference>
<dbReference type="InterPro" id="IPR002890">
    <property type="entry name" value="MG2"/>
</dbReference>
<dbReference type="Proteomes" id="UP000345637">
    <property type="component" value="Unassembled WGS sequence"/>
</dbReference>
<feature type="domain" description="Alpha-2 macroglobulin MG2" evidence="4">
    <location>
        <begin position="165"/>
        <end position="283"/>
    </location>
</feature>
<dbReference type="PANTHER" id="PTHR40094">
    <property type="entry name" value="ALPHA-2-MACROGLOBULIN HOMOLOG"/>
    <property type="match status" value="1"/>
</dbReference>
<evidence type="ECO:0000313" key="6">
    <source>
        <dbReference type="Proteomes" id="UP000345637"/>
    </source>
</evidence>
<feature type="domain" description="Alpha-2-macroglobulin MG1" evidence="3">
    <location>
        <begin position="55"/>
        <end position="159"/>
    </location>
</feature>
<keyword evidence="1" id="KW-0732">Signal</keyword>
<name>A0A485C0S4_RAOPL</name>
<sequence length="486" mass="53060">MKPFRLAALSLALLTALSLTACDDSGKPQAVAPAASSSADKGGAKLDSAQLAALAEKSKGKALTLLDASEIQLDGAAAMVLTFSVPLNPDQDFSRSVHLVDKKSGKVDGAWELAPNLKELRLRHLEPKRELIVSVDPTLSALNAATFDTHFEKTIATRDIAPSIGFASRGSLLPGKVVAGLPVMALNVDNVDVNFFRIKPESLSAFVSQWEYRNSLSNWESDELLKMADLVYTGRFDLNPARNTREKLLLPLADIKPLQQPGVYVAVMNPAGRYSYSNAATLFTLSDIGVSAHRYQQPAGCLYPEPRRRCGAIGYRCAVAEYERANPRRGEKRRPGARYLQNDDKDAALLLARKDGQTTLLDLKLPALDLAEFSIAGAPGFSKQLFMFGPRDLYRPGETVILNALLRDGDGKPLAEQPVKFEVVQPDGQVIRSLVSKPLNGLYQFTWPLDSGGGDRYVAYPRQHRRQSAARSGISTLKILCLSVWR</sequence>
<feature type="signal peptide" evidence="1">
    <location>
        <begin position="1"/>
        <end position="21"/>
    </location>
</feature>
<dbReference type="PROSITE" id="PS51257">
    <property type="entry name" value="PROKAR_LIPOPROTEIN"/>
    <property type="match status" value="1"/>
</dbReference>
<accession>A0A485C0S4</accession>
<dbReference type="Pfam" id="PF17970">
    <property type="entry name" value="bMG1"/>
    <property type="match status" value="1"/>
</dbReference>
<reference evidence="5 6" key="1">
    <citation type="submission" date="2019-03" db="EMBL/GenBank/DDBJ databases">
        <authorList>
            <consortium name="Pathogen Informatics"/>
        </authorList>
    </citation>
    <scope>NUCLEOTIDE SEQUENCE [LARGE SCALE GENOMIC DNA]</scope>
    <source>
        <strain evidence="5 6">NCTC12998</strain>
    </source>
</reference>
<gene>
    <name evidence="5" type="ORF">NCTC12998_05164</name>
</gene>
<protein>
    <submittedName>
        <fullName evidence="5">MG2 domain</fullName>
    </submittedName>
</protein>
<dbReference type="Pfam" id="PF21142">
    <property type="entry name" value="A2M_bMG2"/>
    <property type="match status" value="1"/>
</dbReference>
<evidence type="ECO:0000259" key="2">
    <source>
        <dbReference type="Pfam" id="PF01835"/>
    </source>
</evidence>
<evidence type="ECO:0000313" key="5">
    <source>
        <dbReference type="EMBL" id="VFS78383.1"/>
    </source>
</evidence>
<dbReference type="EMBL" id="CAADJE010000025">
    <property type="protein sequence ID" value="VFS78383.1"/>
    <property type="molecule type" value="Genomic_DNA"/>
</dbReference>
<feature type="domain" description="Macroglobulin" evidence="2">
    <location>
        <begin position="385"/>
        <end position="451"/>
    </location>
</feature>
<evidence type="ECO:0000259" key="3">
    <source>
        <dbReference type="Pfam" id="PF17970"/>
    </source>
</evidence>
<dbReference type="InterPro" id="IPR040639">
    <property type="entry name" value="A2MG_MG1"/>
</dbReference>
<proteinExistence type="predicted"/>
<dbReference type="Gene3D" id="2.60.40.1930">
    <property type="match status" value="1"/>
</dbReference>
<dbReference type="GO" id="GO:0004866">
    <property type="term" value="F:endopeptidase inhibitor activity"/>
    <property type="evidence" value="ECO:0007669"/>
    <property type="project" value="InterPro"/>
</dbReference>
<organism evidence="5 6">
    <name type="scientific">Raoultella planticola</name>
    <name type="common">Klebsiella planticola</name>
    <dbReference type="NCBI Taxonomy" id="575"/>
    <lineage>
        <taxon>Bacteria</taxon>
        <taxon>Pseudomonadati</taxon>
        <taxon>Pseudomonadota</taxon>
        <taxon>Gammaproteobacteria</taxon>
        <taxon>Enterobacterales</taxon>
        <taxon>Enterobacteriaceae</taxon>
        <taxon>Klebsiella/Raoultella group</taxon>
        <taxon>Raoultella</taxon>
    </lineage>
</organism>
<evidence type="ECO:0000256" key="1">
    <source>
        <dbReference type="SAM" id="SignalP"/>
    </source>
</evidence>
<dbReference type="InterPro" id="IPR049120">
    <property type="entry name" value="A2M_bMG2"/>
</dbReference>